<keyword evidence="15" id="KW-1185">Reference proteome</keyword>
<evidence type="ECO:0000256" key="1">
    <source>
        <dbReference type="ARBA" id="ARBA00004128"/>
    </source>
</evidence>
<accession>A0A1E4SNU4</accession>
<keyword evidence="5" id="KW-0677">Repeat</keyword>
<comment type="subcellular location">
    <subcellularLocation>
        <location evidence="1">Vacuole membrane</location>
        <topology evidence="1">Multi-pass membrane protein</topology>
    </subcellularLocation>
</comment>
<evidence type="ECO:0000256" key="10">
    <source>
        <dbReference type="ARBA" id="ARBA00053425"/>
    </source>
</evidence>
<dbReference type="Proteomes" id="UP000094285">
    <property type="component" value="Unassembled WGS sequence"/>
</dbReference>
<evidence type="ECO:0008006" key="16">
    <source>
        <dbReference type="Google" id="ProtNLM"/>
    </source>
</evidence>
<dbReference type="CDD" id="cd03244">
    <property type="entry name" value="ABCC_MRP_domain2"/>
    <property type="match status" value="1"/>
</dbReference>
<evidence type="ECO:0000256" key="11">
    <source>
        <dbReference type="SAM" id="Phobius"/>
    </source>
</evidence>
<feature type="domain" description="ABC transporter" evidence="12">
    <location>
        <begin position="1252"/>
        <end position="1508"/>
    </location>
</feature>
<dbReference type="EMBL" id="KV453910">
    <property type="protein sequence ID" value="ODV81194.1"/>
    <property type="molecule type" value="Genomic_DNA"/>
</dbReference>
<keyword evidence="3" id="KW-0926">Vacuole</keyword>
<evidence type="ECO:0000256" key="2">
    <source>
        <dbReference type="ARBA" id="ARBA00022448"/>
    </source>
</evidence>
<dbReference type="InterPro" id="IPR003593">
    <property type="entry name" value="AAA+_ATPase"/>
</dbReference>
<dbReference type="FunFam" id="3.40.50.300:FF:000997">
    <property type="entry name" value="Multidrug resistance-associated protein 1"/>
    <property type="match status" value="1"/>
</dbReference>
<dbReference type="STRING" id="984487.A0A1E4SNU4"/>
<proteinExistence type="predicted"/>
<evidence type="ECO:0000259" key="13">
    <source>
        <dbReference type="PROSITE" id="PS50929"/>
    </source>
</evidence>
<keyword evidence="6" id="KW-0547">Nucleotide-binding</keyword>
<dbReference type="InterPro" id="IPR050173">
    <property type="entry name" value="ABC_transporter_C-like"/>
</dbReference>
<keyword evidence="8 11" id="KW-1133">Transmembrane helix</keyword>
<evidence type="ECO:0000256" key="5">
    <source>
        <dbReference type="ARBA" id="ARBA00022737"/>
    </source>
</evidence>
<feature type="transmembrane region" description="Helical" evidence="11">
    <location>
        <begin position="1056"/>
        <end position="1083"/>
    </location>
</feature>
<feature type="transmembrane region" description="Helical" evidence="11">
    <location>
        <begin position="25"/>
        <end position="48"/>
    </location>
</feature>
<dbReference type="InterPro" id="IPR036640">
    <property type="entry name" value="ABC1_TM_sf"/>
</dbReference>
<dbReference type="SUPFAM" id="SSF52540">
    <property type="entry name" value="P-loop containing nucleoside triphosphate hydrolases"/>
    <property type="match status" value="2"/>
</dbReference>
<dbReference type="Pfam" id="PF00005">
    <property type="entry name" value="ABC_tran"/>
    <property type="match status" value="2"/>
</dbReference>
<dbReference type="PROSITE" id="PS00211">
    <property type="entry name" value="ABC_TRANSPORTER_1"/>
    <property type="match status" value="2"/>
</dbReference>
<dbReference type="RefSeq" id="XP_020066316.1">
    <property type="nucleotide sequence ID" value="XM_020209549.1"/>
</dbReference>
<feature type="transmembrane region" description="Helical" evidence="11">
    <location>
        <begin position="436"/>
        <end position="456"/>
    </location>
</feature>
<feature type="transmembrane region" description="Helical" evidence="11">
    <location>
        <begin position="280"/>
        <end position="299"/>
    </location>
</feature>
<keyword evidence="7" id="KW-0067">ATP-binding</keyword>
<keyword evidence="4 11" id="KW-0812">Transmembrane</keyword>
<feature type="transmembrane region" description="Helical" evidence="11">
    <location>
        <begin position="171"/>
        <end position="192"/>
    </location>
</feature>
<dbReference type="FunFam" id="1.20.1560.10:FF:000020">
    <property type="entry name" value="ABC metal ion transporter"/>
    <property type="match status" value="1"/>
</dbReference>
<dbReference type="SMART" id="SM00382">
    <property type="entry name" value="AAA"/>
    <property type="match status" value="2"/>
</dbReference>
<feature type="transmembrane region" description="Helical" evidence="11">
    <location>
        <begin position="1153"/>
        <end position="1176"/>
    </location>
</feature>
<reference evidence="15" key="1">
    <citation type="submission" date="2016-05" db="EMBL/GenBank/DDBJ databases">
        <title>Comparative genomics of biotechnologically important yeasts.</title>
        <authorList>
            <consortium name="DOE Joint Genome Institute"/>
            <person name="Riley R."/>
            <person name="Haridas S."/>
            <person name="Wolfe K.H."/>
            <person name="Lopes M.R."/>
            <person name="Hittinger C.T."/>
            <person name="Goker M."/>
            <person name="Salamov A."/>
            <person name="Wisecaver J."/>
            <person name="Long T.M."/>
            <person name="Aerts A.L."/>
            <person name="Barry K."/>
            <person name="Choi C."/>
            <person name="Clum A."/>
            <person name="Coughlan A.Y."/>
            <person name="Deshpande S."/>
            <person name="Douglass A.P."/>
            <person name="Hanson S.J."/>
            <person name="Klenk H.-P."/>
            <person name="Labutti K."/>
            <person name="Lapidus A."/>
            <person name="Lindquist E."/>
            <person name="Lipzen A."/>
            <person name="Meier-Kolthoff J.P."/>
            <person name="Ohm R.A."/>
            <person name="Otillar R.P."/>
            <person name="Pangilinan J."/>
            <person name="Peng Y."/>
            <person name="Rokas A."/>
            <person name="Rosa C.A."/>
            <person name="Scheuner C."/>
            <person name="Sibirny A.A."/>
            <person name="Slot J.C."/>
            <person name="Stielow J.B."/>
            <person name="Sun H."/>
            <person name="Kurtzman C.P."/>
            <person name="Blackwell M."/>
            <person name="Grigoriev I.V."/>
            <person name="Jeffries T.W."/>
        </authorList>
    </citation>
    <scope>NUCLEOTIDE SEQUENCE [LARGE SCALE GENOMIC DNA]</scope>
    <source>
        <strain evidence="15">NRRL Y-17324</strain>
    </source>
</reference>
<comment type="function">
    <text evidence="10">Cooperates for the ATP-dependent vacuolar transport of bilirubin and glutathione conjugates.</text>
</comment>
<dbReference type="InterPro" id="IPR044726">
    <property type="entry name" value="ABCC_6TM_D2"/>
</dbReference>
<dbReference type="InterPro" id="IPR011527">
    <property type="entry name" value="ABC1_TM_dom"/>
</dbReference>
<dbReference type="InterPro" id="IPR003439">
    <property type="entry name" value="ABC_transporter-like_ATP-bd"/>
</dbReference>
<dbReference type="InterPro" id="IPR027417">
    <property type="entry name" value="P-loop_NTPase"/>
</dbReference>
<keyword evidence="9 11" id="KW-0472">Membrane</keyword>
<feature type="domain" description="ABC transmembrane type-1" evidence="13">
    <location>
        <begin position="929"/>
        <end position="1213"/>
    </location>
</feature>
<feature type="transmembrane region" description="Helical" evidence="11">
    <location>
        <begin position="514"/>
        <end position="538"/>
    </location>
</feature>
<feature type="transmembrane region" description="Helical" evidence="11">
    <location>
        <begin position="69"/>
        <end position="92"/>
    </location>
</feature>
<dbReference type="GO" id="GO:0042144">
    <property type="term" value="P:vacuole fusion, non-autophagic"/>
    <property type="evidence" value="ECO:0007669"/>
    <property type="project" value="EnsemblFungi"/>
</dbReference>
<evidence type="ECO:0000256" key="6">
    <source>
        <dbReference type="ARBA" id="ARBA00022741"/>
    </source>
</evidence>
<feature type="transmembrane region" description="Helical" evidence="11">
    <location>
        <begin position="104"/>
        <end position="122"/>
    </location>
</feature>
<dbReference type="GeneID" id="30983685"/>
<dbReference type="SUPFAM" id="SSF90123">
    <property type="entry name" value="ABC transporter transmembrane region"/>
    <property type="match status" value="2"/>
</dbReference>
<dbReference type="Pfam" id="PF24357">
    <property type="entry name" value="TMD0_ABC"/>
    <property type="match status" value="1"/>
</dbReference>
<evidence type="ECO:0000256" key="7">
    <source>
        <dbReference type="ARBA" id="ARBA00022840"/>
    </source>
</evidence>
<dbReference type="FunFam" id="3.40.50.300:FF:000565">
    <property type="entry name" value="ABC bile acid transporter"/>
    <property type="match status" value="1"/>
</dbReference>
<organism evidence="14 15">
    <name type="scientific">Suhomyces tanzawaensis NRRL Y-17324</name>
    <dbReference type="NCBI Taxonomy" id="984487"/>
    <lineage>
        <taxon>Eukaryota</taxon>
        <taxon>Fungi</taxon>
        <taxon>Dikarya</taxon>
        <taxon>Ascomycota</taxon>
        <taxon>Saccharomycotina</taxon>
        <taxon>Pichiomycetes</taxon>
        <taxon>Debaryomycetaceae</taxon>
        <taxon>Suhomyces</taxon>
    </lineage>
</organism>
<keyword evidence="2" id="KW-0813">Transport</keyword>
<evidence type="ECO:0000256" key="8">
    <source>
        <dbReference type="ARBA" id="ARBA00022989"/>
    </source>
</evidence>
<feature type="transmembrane region" description="Helical" evidence="11">
    <location>
        <begin position="928"/>
        <end position="949"/>
    </location>
</feature>
<dbReference type="CDD" id="cd18579">
    <property type="entry name" value="ABC_6TM_ABCC_D1"/>
    <property type="match status" value="1"/>
</dbReference>
<evidence type="ECO:0000256" key="9">
    <source>
        <dbReference type="ARBA" id="ARBA00023136"/>
    </source>
</evidence>
<feature type="transmembrane region" description="Helical" evidence="11">
    <location>
        <begin position="969"/>
        <end position="992"/>
    </location>
</feature>
<sequence>MSPKYPTIICGYKSVASPLVPNENAFNPCFITLLVAALAIAYIAGGILSLRRILTSPRYGNYLPKSTGLLHYVRLSFVILHSITLIYLTSYLSIHERFADTKLFAFNLLFINSWALIVPLHLLEVCHSPVPSDLLISFWPLITLVEAVLVYQDTYTNWVIFKLRDNPSAVFVSEVLLIVLSLAIFVLEYGYWTPSHELIFKYVSEDKKNELETPNVIDRLTFTWMNAMIMRSYETQTIDQVDLPNSPAKLSTEVAAKRLMKFWDTTETSKSLSSSNKDNASLLVLLIKAFGLLILYSFVFEFGSKVLTFVQPQLLRIFIQHFDEEHPVILKGFLISMSMFLLTMLQTFVYNQYVLINLEVGLNVRSSITALIYKKSLRLSSAARQKASSGDIINFMSVDVNRIQTVVMDLSVLVLAPFDLILCIVSLWPLLGKSTLAGICVMSLLIPVNSYLVKYVRKLGKVQMKLKDARTNIVNEIMVNIKSIKLLNWENAMLRKLSDARNNKELKNMKRIRLLNQVAGFVWILIPFLVSFTTFTTFSLIESIPLTSDIVFPALALLNLLSSPLLALPQFINSLVEASVSITRIRDFLLMEEIDDKVVKYLPRAENIGDVTVKVENVDFLWSEYNPDSSDNQYALRGVNFEARKGEISCLVGKVGSGKSAMLYGLLGQLIIQASAKPELKLPIINLHGLIAYCAQQPWIMNASVRENVLFGHRYDEDFYNKTIEACQLVPDINILPDGDNTQVGEKGVSLSGGQKARLALARAVYSRSDIYLLDDILSAVDSHVGKNIINQVLSSTGLLASKTIILCTNSISDLKYAGKITFIQKGKVVEESKYEDINLEAHPELFNLLKEFERKQESEVLSDVNGASPSADRKSLRRASVETFKWEPLQRLLPNLRSGPSNEISAKGKVKWSIYLEYARACSIPGIIGYFFLLCVAALLSVGGNYWLKHWTEENSKARDNNEVWKFITVYAFFGFGSSIMSIVKGMVLMLKLAINASIKVHNDMANRIIRAPMSFFERTPVGRIMNRFTNDIVKIDSALPYTISSFTSQSVNTILTFIIIGIAMPLYIIIITILSVLYIYYEIFYVAISRELKRLVSISKSPIYAHLGESLNGLDTIRAFRQSDRFDFINNSNTDFNLKSVYMLRSINRWLFFRLQVIGSIGIWTASTLAIYTLSTASPLTSSMAGFIMTYALQVTSSLKVIVRLSAEVETSIVAVERCLEYSKLPVEEDEETLEKMSKPPLTWPMEGGIQFKDYSTRYRENLDLILKGVSFNIKPGEKIGVVGRTGAGKSSLALAIFRIIEAVDGNISIDGLNTSAMPLSDLRLNLSIIPQDSQLIEGTIRQNLDPFDYYTDEEIWKALELAHLKDHILSLDFEEEDVKDGEVAKSNDDDEKSKLQCLVKESGSNFSLGQRQLMSLARVLLRMKNSRILVLDEATAAVDVQTDKIIQETIRSELKDKTIITIAHRLETVMDSDKIVTLDHGELKEFDTPENLLKDEKGIFYSLCSQGGYI</sequence>
<gene>
    <name evidence="14" type="ORF">CANTADRAFT_48168</name>
</gene>
<dbReference type="PANTHER" id="PTHR24223:SF443">
    <property type="entry name" value="MULTIDRUG-RESISTANCE LIKE PROTEIN 1, ISOFORM I"/>
    <property type="match status" value="1"/>
</dbReference>
<dbReference type="CDD" id="cd03250">
    <property type="entry name" value="ABCC_MRP_domain1"/>
    <property type="match status" value="1"/>
</dbReference>
<feature type="transmembrane region" description="Helical" evidence="11">
    <location>
        <begin position="328"/>
        <end position="350"/>
    </location>
</feature>
<dbReference type="InterPro" id="IPR044746">
    <property type="entry name" value="ABCC_6TM_D1"/>
</dbReference>
<dbReference type="InterPro" id="IPR017871">
    <property type="entry name" value="ABC_transporter-like_CS"/>
</dbReference>
<evidence type="ECO:0000313" key="15">
    <source>
        <dbReference type="Proteomes" id="UP000094285"/>
    </source>
</evidence>
<dbReference type="GO" id="GO:0015086">
    <property type="term" value="F:cadmium ion transmembrane transporter activity"/>
    <property type="evidence" value="ECO:0007669"/>
    <property type="project" value="EnsemblFungi"/>
</dbReference>
<evidence type="ECO:0000256" key="3">
    <source>
        <dbReference type="ARBA" id="ARBA00022554"/>
    </source>
</evidence>
<dbReference type="PROSITE" id="PS50893">
    <property type="entry name" value="ABC_TRANSPORTER_2"/>
    <property type="match status" value="2"/>
</dbReference>
<dbReference type="PANTHER" id="PTHR24223">
    <property type="entry name" value="ATP-BINDING CASSETTE SUB-FAMILY C"/>
    <property type="match status" value="1"/>
</dbReference>
<dbReference type="Gene3D" id="1.20.1560.10">
    <property type="entry name" value="ABC transporter type 1, transmembrane domain"/>
    <property type="match status" value="2"/>
</dbReference>
<dbReference type="PROSITE" id="PS50929">
    <property type="entry name" value="ABC_TM1F"/>
    <property type="match status" value="2"/>
</dbReference>
<dbReference type="OrthoDB" id="6500128at2759"/>
<dbReference type="FunFam" id="1.20.1560.10:FF:000013">
    <property type="entry name" value="ABC transporter C family member 2"/>
    <property type="match status" value="1"/>
</dbReference>
<feature type="domain" description="ABC transmembrane type-1" evidence="13">
    <location>
        <begin position="297"/>
        <end position="577"/>
    </location>
</feature>
<dbReference type="GO" id="GO:0016887">
    <property type="term" value="F:ATP hydrolysis activity"/>
    <property type="evidence" value="ECO:0007669"/>
    <property type="project" value="InterPro"/>
</dbReference>
<evidence type="ECO:0000259" key="12">
    <source>
        <dbReference type="PROSITE" id="PS50893"/>
    </source>
</evidence>
<feature type="transmembrane region" description="Helical" evidence="11">
    <location>
        <begin position="406"/>
        <end position="430"/>
    </location>
</feature>
<dbReference type="GO" id="GO:0000329">
    <property type="term" value="C:fungal-type vacuole membrane"/>
    <property type="evidence" value="ECO:0007669"/>
    <property type="project" value="EnsemblFungi"/>
</dbReference>
<dbReference type="Pfam" id="PF00664">
    <property type="entry name" value="ABC_membrane"/>
    <property type="match status" value="2"/>
</dbReference>
<name>A0A1E4SNU4_9ASCO</name>
<feature type="domain" description="ABC transporter" evidence="12">
    <location>
        <begin position="613"/>
        <end position="851"/>
    </location>
</feature>
<protein>
    <recommendedName>
        <fullName evidence="16">P-loop containing nucleoside triphosphate hydrolase protein</fullName>
    </recommendedName>
</protein>
<dbReference type="GO" id="GO:0005524">
    <property type="term" value="F:ATP binding"/>
    <property type="evidence" value="ECO:0007669"/>
    <property type="project" value="UniProtKB-KW"/>
</dbReference>
<dbReference type="Gene3D" id="3.40.50.300">
    <property type="entry name" value="P-loop containing nucleotide triphosphate hydrolases"/>
    <property type="match status" value="2"/>
</dbReference>
<evidence type="ECO:0000256" key="4">
    <source>
        <dbReference type="ARBA" id="ARBA00022692"/>
    </source>
</evidence>
<dbReference type="CDD" id="cd18580">
    <property type="entry name" value="ABC_6TM_ABCC_D2"/>
    <property type="match status" value="1"/>
</dbReference>
<evidence type="ECO:0000313" key="14">
    <source>
        <dbReference type="EMBL" id="ODV81194.1"/>
    </source>
</evidence>
<dbReference type="InterPro" id="IPR056227">
    <property type="entry name" value="TMD0_ABC"/>
</dbReference>
<dbReference type="GO" id="GO:0140359">
    <property type="term" value="F:ABC-type transporter activity"/>
    <property type="evidence" value="ECO:0007669"/>
    <property type="project" value="InterPro"/>
</dbReference>